<feature type="region of interest" description="Disordered" evidence="1">
    <location>
        <begin position="1"/>
        <end position="46"/>
    </location>
</feature>
<comment type="caution">
    <text evidence="2">The sequence shown here is derived from an EMBL/GenBank/DDBJ whole genome shotgun (WGS) entry which is preliminary data.</text>
</comment>
<dbReference type="AlphaFoldDB" id="A0A9W9YQU5"/>
<evidence type="ECO:0000313" key="2">
    <source>
        <dbReference type="EMBL" id="KAJ7363416.1"/>
    </source>
</evidence>
<reference evidence="2" key="1">
    <citation type="submission" date="2023-01" db="EMBL/GenBank/DDBJ databases">
        <title>Genome assembly of the deep-sea coral Lophelia pertusa.</title>
        <authorList>
            <person name="Herrera S."/>
            <person name="Cordes E."/>
        </authorList>
    </citation>
    <scope>NUCLEOTIDE SEQUENCE</scope>
    <source>
        <strain evidence="2">USNM1676648</strain>
        <tissue evidence="2">Polyp</tissue>
    </source>
</reference>
<evidence type="ECO:0000256" key="1">
    <source>
        <dbReference type="SAM" id="MobiDB-lite"/>
    </source>
</evidence>
<keyword evidence="3" id="KW-1185">Reference proteome</keyword>
<gene>
    <name evidence="2" type="ORF">OS493_009568</name>
</gene>
<dbReference type="EMBL" id="MU827305">
    <property type="protein sequence ID" value="KAJ7363416.1"/>
    <property type="molecule type" value="Genomic_DNA"/>
</dbReference>
<evidence type="ECO:0000313" key="3">
    <source>
        <dbReference type="Proteomes" id="UP001163046"/>
    </source>
</evidence>
<proteinExistence type="predicted"/>
<dbReference type="Proteomes" id="UP001163046">
    <property type="component" value="Unassembled WGS sequence"/>
</dbReference>
<dbReference type="OrthoDB" id="5959050at2759"/>
<sequence>MLEEADKCSKGAKTLPSENGESSVLRRILGSSGNSANTSFGSKLSSRRRKMHFTKTFIQAQQAIIDAVLEPEPEGMPATFTVKQEPHRSSCFANLQKLRSEISKQPSPHDLYKTSRHSIISVKEMKQNEEQDETNDTLTQGEIDGRPLKSLHWRALGQRHKCEGSSSNCEKCKRVFEVRKATERFQAKRAAKEVLKESNSEAKDADEKGALGDGVQRIKREERFCRNASARPNARTVVQKSKTAPDEDVSCFLIGGNSKWAQPVLSEMPEGVYKSRSIQCRQRASTPMPVEGEIMRERDERKTLSCVSRLKFIREYLDDEPDFESEEITSWELAPRSQTDVIFTLPCRCERKFAAPRPLKPRILLIDMSCGENDDAGLDTIESRGIAPLRKLMPRKTLARGPVRRPMYTARTGVVMPLEDLEEKDSVEFECDSEGKL</sequence>
<feature type="compositionally biased region" description="Polar residues" evidence="1">
    <location>
        <begin position="31"/>
        <end position="44"/>
    </location>
</feature>
<organism evidence="2 3">
    <name type="scientific">Desmophyllum pertusum</name>
    <dbReference type="NCBI Taxonomy" id="174260"/>
    <lineage>
        <taxon>Eukaryota</taxon>
        <taxon>Metazoa</taxon>
        <taxon>Cnidaria</taxon>
        <taxon>Anthozoa</taxon>
        <taxon>Hexacorallia</taxon>
        <taxon>Scleractinia</taxon>
        <taxon>Caryophylliina</taxon>
        <taxon>Caryophylliidae</taxon>
        <taxon>Desmophyllum</taxon>
    </lineage>
</organism>
<accession>A0A9W9YQU5</accession>
<name>A0A9W9YQU5_9CNID</name>
<protein>
    <submittedName>
        <fullName evidence="2">Uncharacterized protein</fullName>
    </submittedName>
</protein>